<dbReference type="NCBIfam" id="TIGR01409">
    <property type="entry name" value="TAT_signal_seq"/>
    <property type="match status" value="1"/>
</dbReference>
<dbReference type="KEGG" id="abac:LuPra_03306"/>
<keyword evidence="2" id="KW-1185">Reference proteome</keyword>
<evidence type="ECO:0008006" key="3">
    <source>
        <dbReference type="Google" id="ProtNLM"/>
    </source>
</evidence>
<reference evidence="2" key="2">
    <citation type="submission" date="2016-04" db="EMBL/GenBank/DDBJ databases">
        <title>First Complete Genome Sequence of a Subdivision 6 Acidobacterium.</title>
        <authorList>
            <person name="Huang S."/>
            <person name="Vieira S."/>
            <person name="Bunk B."/>
            <person name="Riedel T."/>
            <person name="Sproeer C."/>
            <person name="Overmann J."/>
        </authorList>
    </citation>
    <scope>NUCLEOTIDE SEQUENCE [LARGE SCALE GENOMIC DNA]</scope>
    <source>
        <strain evidence="2">DSM 100886 HEG_-6_39</strain>
    </source>
</reference>
<name>A0A143PPM9_LUTPR</name>
<protein>
    <recommendedName>
        <fullName evidence="3">Twin-arginine translocation signal domain-containing protein</fullName>
    </recommendedName>
</protein>
<dbReference type="InterPro" id="IPR019546">
    <property type="entry name" value="TAT_signal_bac_arc"/>
</dbReference>
<dbReference type="InterPro" id="IPR006311">
    <property type="entry name" value="TAT_signal"/>
</dbReference>
<dbReference type="AlphaFoldDB" id="A0A143PPM9"/>
<gene>
    <name evidence="1" type="ORF">LuPra_03306</name>
</gene>
<dbReference type="Proteomes" id="UP000076079">
    <property type="component" value="Chromosome"/>
</dbReference>
<dbReference type="PROSITE" id="PS51318">
    <property type="entry name" value="TAT"/>
    <property type="match status" value="1"/>
</dbReference>
<evidence type="ECO:0000313" key="1">
    <source>
        <dbReference type="EMBL" id="AMY10078.1"/>
    </source>
</evidence>
<dbReference type="EMBL" id="CP015136">
    <property type="protein sequence ID" value="AMY10078.1"/>
    <property type="molecule type" value="Genomic_DNA"/>
</dbReference>
<dbReference type="RefSeq" id="WP_157899282.1">
    <property type="nucleotide sequence ID" value="NZ_CP015136.1"/>
</dbReference>
<sequence>MHDISDLLNMPSRRKFLTTASGLAAAALAAPVGAQPSNPLNLRTDPPLVSASDFRYLGMFSVGADIIGVTRWGYSGAAMTGRVVNGETRLLLTGSHQCPPDFLTGDHVYEISPPATFSMNHLAPTHATFVRRWGNIYAGGLPVVDTNGRRVRGLLWDPTMNGVWYAYGAVYNVSGWNDPSLGCAVFNDQTGTASSFGNWRTQAGSKMSGGYMLDIPKGFADKYCGGYTIGMGAGTTSGNATAPWGPVLFPGERISDYTTRPPDIVQTASAGPGGPSPKYSVRARTALKHDIDHRKSRPGPYRYCGWGRTPGSNIPGNPAYECSNGFWDQPGNNLWYLDGCFAAAWIDLPDKHGVCFFANLDWPTTKQPIVHQWYGAKQCCHGHLDIRHDPNTPGDGSSGQRLMWLVYHQNDLANSLSGRTNPWDVPHRTQIDVYNDFFNQNPRWDDAGNYIGGAWFDKATRRLYLAERGGDYPGVTDRIESRPMIHVFQVT</sequence>
<reference evidence="1 2" key="1">
    <citation type="journal article" date="2016" name="Genome Announc.">
        <title>First Complete Genome Sequence of a Subdivision 6 Acidobacterium Strain.</title>
        <authorList>
            <person name="Huang S."/>
            <person name="Vieira S."/>
            <person name="Bunk B."/>
            <person name="Riedel T."/>
            <person name="Sproer C."/>
            <person name="Overmann J."/>
        </authorList>
    </citation>
    <scope>NUCLEOTIDE SEQUENCE [LARGE SCALE GENOMIC DNA]</scope>
    <source>
        <strain evidence="2">DSM 100886 HEG_-6_39</strain>
    </source>
</reference>
<organism evidence="1 2">
    <name type="scientific">Luteitalea pratensis</name>
    <dbReference type="NCBI Taxonomy" id="1855912"/>
    <lineage>
        <taxon>Bacteria</taxon>
        <taxon>Pseudomonadati</taxon>
        <taxon>Acidobacteriota</taxon>
        <taxon>Vicinamibacteria</taxon>
        <taxon>Vicinamibacterales</taxon>
        <taxon>Vicinamibacteraceae</taxon>
        <taxon>Luteitalea</taxon>
    </lineage>
</organism>
<evidence type="ECO:0000313" key="2">
    <source>
        <dbReference type="Proteomes" id="UP000076079"/>
    </source>
</evidence>
<proteinExistence type="predicted"/>
<accession>A0A143PPM9</accession>
<dbReference type="STRING" id="1855912.LuPra_03306"/>